<dbReference type="AlphaFoldDB" id="A0A365U9N3"/>
<accession>A0A365U9N3</accession>
<feature type="signal peptide" evidence="1">
    <location>
        <begin position="1"/>
        <end position="19"/>
    </location>
</feature>
<evidence type="ECO:0000313" key="4">
    <source>
        <dbReference type="Proteomes" id="UP000253370"/>
    </source>
</evidence>
<keyword evidence="4" id="KW-1185">Reference proteome</keyword>
<dbReference type="PANTHER" id="PTHR31157">
    <property type="entry name" value="SCP DOMAIN-CONTAINING PROTEIN"/>
    <property type="match status" value="1"/>
</dbReference>
<keyword evidence="1" id="KW-0732">Signal</keyword>
<dbReference type="PROSITE" id="PS51257">
    <property type="entry name" value="PROKAR_LIPOPROTEIN"/>
    <property type="match status" value="1"/>
</dbReference>
<protein>
    <submittedName>
        <fullName evidence="3">CAP domain-containing protein</fullName>
    </submittedName>
</protein>
<dbReference type="CDD" id="cd05379">
    <property type="entry name" value="CAP_bacterial"/>
    <property type="match status" value="1"/>
</dbReference>
<dbReference type="RefSeq" id="WP_113289729.1">
    <property type="nucleotide sequence ID" value="NZ_QNTQ01000010.1"/>
</dbReference>
<organism evidence="3 4">
    <name type="scientific">Rhodosalinus halophilus</name>
    <dbReference type="NCBI Taxonomy" id="2259333"/>
    <lineage>
        <taxon>Bacteria</taxon>
        <taxon>Pseudomonadati</taxon>
        <taxon>Pseudomonadota</taxon>
        <taxon>Alphaproteobacteria</taxon>
        <taxon>Rhodobacterales</taxon>
        <taxon>Paracoccaceae</taxon>
        <taxon>Rhodosalinus</taxon>
    </lineage>
</organism>
<name>A0A365U9N3_9RHOB</name>
<comment type="caution">
    <text evidence="3">The sequence shown here is derived from an EMBL/GenBank/DDBJ whole genome shotgun (WGS) entry which is preliminary data.</text>
</comment>
<evidence type="ECO:0000313" key="3">
    <source>
        <dbReference type="EMBL" id="RBI84690.1"/>
    </source>
</evidence>
<feature type="chain" id="PRO_5016759307" evidence="1">
    <location>
        <begin position="20"/>
        <end position="179"/>
    </location>
</feature>
<dbReference type="InterPro" id="IPR014044">
    <property type="entry name" value="CAP_dom"/>
</dbReference>
<dbReference type="PANTHER" id="PTHR31157:SF1">
    <property type="entry name" value="SCP DOMAIN-CONTAINING PROTEIN"/>
    <property type="match status" value="1"/>
</dbReference>
<dbReference type="Gene3D" id="3.40.33.10">
    <property type="entry name" value="CAP"/>
    <property type="match status" value="1"/>
</dbReference>
<sequence>MLPKLIPLVAVLAALAACAPVPQTPQLGPDGQPLPRLYRIGPGDESRIRFEMLDSVNALREASGAGRVRLDERLTAAAATHSRDMSVQNRPWHFGSDGSSPLDRVRRVGYEGQFLGETISETYETEVQTLAAWMEEEATRAIILDRRARDMGFAWYQEPNGKIWWTLVMGAGTGGEPTS</sequence>
<reference evidence="3 4" key="1">
    <citation type="submission" date="2018-07" db="EMBL/GenBank/DDBJ databases">
        <title>Rhodosalinus sp. strain E84T genomic sequence and assembly.</title>
        <authorList>
            <person name="Liu Z.-W."/>
            <person name="Lu D.-C."/>
        </authorList>
    </citation>
    <scope>NUCLEOTIDE SEQUENCE [LARGE SCALE GENOMIC DNA]</scope>
    <source>
        <strain evidence="3 4">E84</strain>
    </source>
</reference>
<evidence type="ECO:0000259" key="2">
    <source>
        <dbReference type="Pfam" id="PF00188"/>
    </source>
</evidence>
<dbReference type="InterPro" id="IPR035940">
    <property type="entry name" value="CAP_sf"/>
</dbReference>
<dbReference type="SUPFAM" id="SSF55797">
    <property type="entry name" value="PR-1-like"/>
    <property type="match status" value="1"/>
</dbReference>
<proteinExistence type="predicted"/>
<evidence type="ECO:0000256" key="1">
    <source>
        <dbReference type="SAM" id="SignalP"/>
    </source>
</evidence>
<dbReference type="OrthoDB" id="7846629at2"/>
<gene>
    <name evidence="3" type="ORF">DRV85_12125</name>
</gene>
<dbReference type="Pfam" id="PF00188">
    <property type="entry name" value="CAP"/>
    <property type="match status" value="1"/>
</dbReference>
<dbReference type="Proteomes" id="UP000253370">
    <property type="component" value="Unassembled WGS sequence"/>
</dbReference>
<dbReference type="EMBL" id="QNTQ01000010">
    <property type="protein sequence ID" value="RBI84690.1"/>
    <property type="molecule type" value="Genomic_DNA"/>
</dbReference>
<feature type="domain" description="SCP" evidence="2">
    <location>
        <begin position="53"/>
        <end position="167"/>
    </location>
</feature>